<accession>A0ABT7E3V7</accession>
<dbReference type="Pfam" id="PF13302">
    <property type="entry name" value="Acetyltransf_3"/>
    <property type="match status" value="1"/>
</dbReference>
<proteinExistence type="predicted"/>
<dbReference type="EMBL" id="JARRAF010000083">
    <property type="protein sequence ID" value="MDK2126990.1"/>
    <property type="molecule type" value="Genomic_DNA"/>
</dbReference>
<reference evidence="2" key="1">
    <citation type="submission" date="2023-03" db="EMBL/GenBank/DDBJ databases">
        <title>Chitinimonas shenzhenensis gen. nov., sp. nov., a novel member of family Burkholderiaceae isolated from activated sludge collected in Shen Zhen, China.</title>
        <authorList>
            <person name="Wang X."/>
        </authorList>
    </citation>
    <scope>NUCLEOTIDE SEQUENCE</scope>
    <source>
        <strain evidence="2">DQS-5</strain>
    </source>
</reference>
<dbReference type="Gene3D" id="3.40.630.30">
    <property type="match status" value="1"/>
</dbReference>
<dbReference type="RefSeq" id="WP_284103312.1">
    <property type="nucleotide sequence ID" value="NZ_JARRAF010000083.1"/>
</dbReference>
<gene>
    <name evidence="2" type="ORF">PZA18_23405</name>
</gene>
<dbReference type="SUPFAM" id="SSF55729">
    <property type="entry name" value="Acyl-CoA N-acyltransferases (Nat)"/>
    <property type="match status" value="1"/>
</dbReference>
<name>A0ABT7E3V7_9NEIS</name>
<dbReference type="CDD" id="cd04301">
    <property type="entry name" value="NAT_SF"/>
    <property type="match status" value="1"/>
</dbReference>
<evidence type="ECO:0000313" key="3">
    <source>
        <dbReference type="Proteomes" id="UP001172778"/>
    </source>
</evidence>
<keyword evidence="3" id="KW-1185">Reference proteome</keyword>
<dbReference type="Proteomes" id="UP001172778">
    <property type="component" value="Unassembled WGS sequence"/>
</dbReference>
<keyword evidence="2" id="KW-0808">Transferase</keyword>
<evidence type="ECO:0000313" key="2">
    <source>
        <dbReference type="EMBL" id="MDK2126990.1"/>
    </source>
</evidence>
<protein>
    <submittedName>
        <fullName evidence="2">GNAT family protein</fullName>
        <ecNumber evidence="2">2.-.-.-</ecNumber>
    </submittedName>
</protein>
<dbReference type="EC" id="2.-.-.-" evidence="2"/>
<dbReference type="PANTHER" id="PTHR43792">
    <property type="entry name" value="GNAT FAMILY, PUTATIVE (AFU_ORTHOLOGUE AFUA_3G00765)-RELATED-RELATED"/>
    <property type="match status" value="1"/>
</dbReference>
<dbReference type="InterPro" id="IPR051531">
    <property type="entry name" value="N-acetyltransferase"/>
</dbReference>
<organism evidence="2 3">
    <name type="scientific">Parachitinimonas caeni</name>
    <dbReference type="NCBI Taxonomy" id="3031301"/>
    <lineage>
        <taxon>Bacteria</taxon>
        <taxon>Pseudomonadati</taxon>
        <taxon>Pseudomonadota</taxon>
        <taxon>Betaproteobacteria</taxon>
        <taxon>Neisseriales</taxon>
        <taxon>Chitinibacteraceae</taxon>
        <taxon>Parachitinimonas</taxon>
    </lineage>
</organism>
<dbReference type="PANTHER" id="PTHR43792:SF13">
    <property type="entry name" value="ACETYLTRANSFERASE"/>
    <property type="match status" value="1"/>
</dbReference>
<dbReference type="InterPro" id="IPR016181">
    <property type="entry name" value="Acyl_CoA_acyltransferase"/>
</dbReference>
<dbReference type="InterPro" id="IPR000182">
    <property type="entry name" value="GNAT_dom"/>
</dbReference>
<comment type="caution">
    <text evidence="2">The sequence shown here is derived from an EMBL/GenBank/DDBJ whole genome shotgun (WGS) entry which is preliminary data.</text>
</comment>
<dbReference type="PROSITE" id="PS51186">
    <property type="entry name" value="GNAT"/>
    <property type="match status" value="1"/>
</dbReference>
<dbReference type="GO" id="GO:0016740">
    <property type="term" value="F:transferase activity"/>
    <property type="evidence" value="ECO:0007669"/>
    <property type="project" value="UniProtKB-KW"/>
</dbReference>
<evidence type="ECO:0000259" key="1">
    <source>
        <dbReference type="PROSITE" id="PS51186"/>
    </source>
</evidence>
<feature type="domain" description="N-acetyltransferase" evidence="1">
    <location>
        <begin position="2"/>
        <end position="160"/>
    </location>
</feature>
<sequence length="160" mass="17004">MIQLMSLDATSLSALRQGAASVQGAVIQKGAMPPAVLFDLAAQALAAGKPLLWHAPWLIVSADGQWVVGAMGFKAPPQDGLVEIGYNVAPAWQGRGVASTAVRQLLALAAEQPALRMVRAETAADNVASRRVLEKNGFHLAGRHHTEADGWVDDWRYTLS</sequence>